<accession>X0RN63</accession>
<feature type="non-terminal residue" evidence="1">
    <location>
        <position position="251"/>
    </location>
</feature>
<dbReference type="GO" id="GO:0016853">
    <property type="term" value="F:isomerase activity"/>
    <property type="evidence" value="ECO:0007669"/>
    <property type="project" value="InterPro"/>
</dbReference>
<dbReference type="EMBL" id="BARS01006555">
    <property type="protein sequence ID" value="GAF70238.1"/>
    <property type="molecule type" value="Genomic_DNA"/>
</dbReference>
<comment type="caution">
    <text evidence="1">The sequence shown here is derived from an EMBL/GenBank/DDBJ whole genome shotgun (WGS) entry which is preliminary data.</text>
</comment>
<dbReference type="SUPFAM" id="SSF74650">
    <property type="entry name" value="Galactose mutarotase-like"/>
    <property type="match status" value="1"/>
</dbReference>
<dbReference type="GO" id="GO:0005975">
    <property type="term" value="P:carbohydrate metabolic process"/>
    <property type="evidence" value="ECO:0007669"/>
    <property type="project" value="InterPro"/>
</dbReference>
<protein>
    <recommendedName>
        <fullName evidence="2">Aldose 1-epimerase</fullName>
    </recommendedName>
</protein>
<dbReference type="InterPro" id="IPR014718">
    <property type="entry name" value="GH-type_carb-bd"/>
</dbReference>
<dbReference type="GO" id="GO:0030246">
    <property type="term" value="F:carbohydrate binding"/>
    <property type="evidence" value="ECO:0007669"/>
    <property type="project" value="InterPro"/>
</dbReference>
<dbReference type="CDD" id="cd01081">
    <property type="entry name" value="Aldose_epim"/>
    <property type="match status" value="1"/>
</dbReference>
<dbReference type="Pfam" id="PF01263">
    <property type="entry name" value="Aldose_epim"/>
    <property type="match status" value="1"/>
</dbReference>
<dbReference type="InterPro" id="IPR008183">
    <property type="entry name" value="Aldose_1/G6P_1-epimerase"/>
</dbReference>
<dbReference type="Gene3D" id="2.70.98.10">
    <property type="match status" value="1"/>
</dbReference>
<gene>
    <name evidence="1" type="ORF">S01H1_12746</name>
</gene>
<dbReference type="AlphaFoldDB" id="X0RN63"/>
<organism evidence="1">
    <name type="scientific">marine sediment metagenome</name>
    <dbReference type="NCBI Taxonomy" id="412755"/>
    <lineage>
        <taxon>unclassified sequences</taxon>
        <taxon>metagenomes</taxon>
        <taxon>ecological metagenomes</taxon>
    </lineage>
</organism>
<proteinExistence type="predicted"/>
<reference evidence="1" key="1">
    <citation type="journal article" date="2014" name="Front. Microbiol.">
        <title>High frequency of phylogenetically diverse reductive dehalogenase-homologous genes in deep subseafloor sedimentary metagenomes.</title>
        <authorList>
            <person name="Kawai M."/>
            <person name="Futagami T."/>
            <person name="Toyoda A."/>
            <person name="Takaki Y."/>
            <person name="Nishi S."/>
            <person name="Hori S."/>
            <person name="Arai W."/>
            <person name="Tsubouchi T."/>
            <person name="Morono Y."/>
            <person name="Uchiyama I."/>
            <person name="Ito T."/>
            <person name="Fujiyama A."/>
            <person name="Inagaki F."/>
            <person name="Takami H."/>
        </authorList>
    </citation>
    <scope>NUCLEOTIDE SEQUENCE</scope>
    <source>
        <strain evidence="1">Expedition CK06-06</strain>
    </source>
</reference>
<name>X0RN63_9ZZZZ</name>
<sequence length="251" mass="28024">MAKDRFGGGVLDIEQFEADINGHKVVAGIQPRCGANLVSLKVDGQEYIHYDEASLLGPEEMFTGCFIMFPTPCRIPDGRYEFQGRQIVQNKAGELVTIHGLVRDEEFECNIAGGEARCKLDITPDHPVHEGFPFPGRLSTTLKLVERGLEYSLCFENRGDSPAPVGFGLHPFWRVPGRREDVYVKVPCEQTLLMENLIPNGKAEPIAGTELDLRQSRCLAELDVDNVFIDRIGSEPATVEHRDLGKRMTLR</sequence>
<dbReference type="InterPro" id="IPR011013">
    <property type="entry name" value="Gal_mutarotase_sf_dom"/>
</dbReference>
<evidence type="ECO:0000313" key="1">
    <source>
        <dbReference type="EMBL" id="GAF70238.1"/>
    </source>
</evidence>
<evidence type="ECO:0008006" key="2">
    <source>
        <dbReference type="Google" id="ProtNLM"/>
    </source>
</evidence>